<protein>
    <submittedName>
        <fullName evidence="1">Uncharacterized protein</fullName>
    </submittedName>
</protein>
<proteinExistence type="predicted"/>
<reference evidence="1 2" key="1">
    <citation type="submission" date="2017-04" db="EMBL/GenBank/DDBJ databases">
        <title>Isolation of lytic bacteriophages infecting Pseudomonas strains for biocontrol of fish and shrimp spoilage during chilled storage.</title>
        <authorList>
            <person name="Yang Z."/>
            <person name="Tao X."/>
            <person name="Gao L."/>
            <person name="Rao S."/>
        </authorList>
    </citation>
    <scope>NUCLEOTIDE SEQUENCE [LARGE SCALE GENOMIC DNA]</scope>
</reference>
<organism evidence="1 2">
    <name type="scientific">Pseudomonas phage PspYZU05</name>
    <dbReference type="NCBI Taxonomy" id="1983556"/>
    <lineage>
        <taxon>Viruses</taxon>
        <taxon>Duplodnaviria</taxon>
        <taxon>Heunggongvirae</taxon>
        <taxon>Uroviricota</taxon>
        <taxon>Caudoviricetes</taxon>
        <taxon>Pantevenvirales</taxon>
        <taxon>Straboviridae</taxon>
        <taxon>Jiangsuvirus</taxon>
        <taxon>Jiangsuvirus pspyzu05</taxon>
    </lineage>
</organism>
<sequence>MFEATNVSEAQGILKRISYDNLTVQERDAINNLVYNHLQIILKNFDSDFKAKDGICGQLDESISDSIRNNCEFNDVVNLTKCNPYSLAMKIKHLTIKKLFQSFKHYSGCEVYPIKSPLCSGSDAAGLMYYNTCAALDGRVEWTEHTDKYLEMRRELIVHCIENVRNLK</sequence>
<accession>A0A2U7N4Y1</accession>
<evidence type="ECO:0000313" key="2">
    <source>
        <dbReference type="Proteomes" id="UP000247773"/>
    </source>
</evidence>
<keyword evidence="2" id="KW-1185">Reference proteome</keyword>
<dbReference type="Proteomes" id="UP000247773">
    <property type="component" value="Genome"/>
</dbReference>
<gene>
    <name evidence="1" type="ORF">PspYZU05_04</name>
</gene>
<evidence type="ECO:0000313" key="1">
    <source>
        <dbReference type="EMBL" id="ASD51956.1"/>
    </source>
</evidence>
<dbReference type="EMBL" id="KY971610">
    <property type="protein sequence ID" value="ASD51956.1"/>
    <property type="molecule type" value="Genomic_DNA"/>
</dbReference>
<name>A0A2U7N4Y1_9CAUD</name>